<keyword evidence="5" id="KW-0472">Membrane</keyword>
<name>A0ABV5KCB8_9ACTN</name>
<evidence type="ECO:0000313" key="8">
    <source>
        <dbReference type="Proteomes" id="UP001589750"/>
    </source>
</evidence>
<dbReference type="Gene3D" id="2.20.230.10">
    <property type="entry name" value="Resuscitation-promoting factor rpfb"/>
    <property type="match status" value="1"/>
</dbReference>
<comment type="caution">
    <text evidence="7">The sequence shown here is derived from an EMBL/GenBank/DDBJ whole genome shotgun (WGS) entry which is preliminary data.</text>
</comment>
<organism evidence="7 8">
    <name type="scientific">Nocardioides plantarum</name>
    <dbReference type="NCBI Taxonomy" id="29299"/>
    <lineage>
        <taxon>Bacteria</taxon>
        <taxon>Bacillati</taxon>
        <taxon>Actinomycetota</taxon>
        <taxon>Actinomycetes</taxon>
        <taxon>Propionibacteriales</taxon>
        <taxon>Nocardioidaceae</taxon>
        <taxon>Nocardioides</taxon>
    </lineage>
</organism>
<dbReference type="Pfam" id="PF06737">
    <property type="entry name" value="Transglycosylas"/>
    <property type="match status" value="1"/>
</dbReference>
<proteinExistence type="inferred from homology"/>
<dbReference type="PROSITE" id="PS51109">
    <property type="entry name" value="G5"/>
    <property type="match status" value="1"/>
</dbReference>
<evidence type="ECO:0000313" key="7">
    <source>
        <dbReference type="EMBL" id="MFB9313299.1"/>
    </source>
</evidence>
<gene>
    <name evidence="7" type="ORF">ACFFRI_09610</name>
</gene>
<sequence length="403" mass="42663">MTATPGTQPPSLGGTLRRSLHSKKLLATLVVGVVLAVAGTTLGYAALDKSVTVSVDGQDRQISADGDTVAEVLDGAGIEVGEHDLVSPSLDEEVEDGSRISVRFGRPVELTVDGKTEVHWVTATDVASALGQIGSDFDNARLDTSRGLSIGRDGVTLKVVTSKRLTFRLAGKKQVVRWLPATTVADALRQVGVTLDRHDRTTPARAAKVEAGDKIVFTDVRYTTKRVSGQAIDFTTVEQDDDSLEQGKTDVVREGTTGRRDLTYRITVINGKVVARKVVKQKVTRKPVSALIKVGTQEPEPEVSTPESSTKSKPSAPANFAGGSTVWDQLAKCESGGNWSINTGNGYYGGLQFNVGTWRAYGGTGLPSDNSRETQIAVATRLRDASGGYGAWPGCAAKLGLPT</sequence>
<comment type="similarity">
    <text evidence="1">Belongs to the transglycosylase family. Rpf subfamily.</text>
</comment>
<keyword evidence="3" id="KW-0378">Hydrolase</keyword>
<feature type="transmembrane region" description="Helical" evidence="5">
    <location>
        <begin position="25"/>
        <end position="47"/>
    </location>
</feature>
<keyword evidence="5" id="KW-1133">Transmembrane helix</keyword>
<dbReference type="InterPro" id="IPR010618">
    <property type="entry name" value="RPF"/>
</dbReference>
<reference evidence="7 8" key="1">
    <citation type="submission" date="2024-09" db="EMBL/GenBank/DDBJ databases">
        <authorList>
            <person name="Sun Q."/>
            <person name="Mori K."/>
        </authorList>
    </citation>
    <scope>NUCLEOTIDE SEQUENCE [LARGE SCALE GENOMIC DNA]</scope>
    <source>
        <strain evidence="7 8">JCM 9626</strain>
    </source>
</reference>
<keyword evidence="2" id="KW-0732">Signal</keyword>
<dbReference type="SUPFAM" id="SSF53955">
    <property type="entry name" value="Lysozyme-like"/>
    <property type="match status" value="1"/>
</dbReference>
<evidence type="ECO:0000256" key="5">
    <source>
        <dbReference type="SAM" id="Phobius"/>
    </source>
</evidence>
<dbReference type="Gene3D" id="1.10.530.10">
    <property type="match status" value="1"/>
</dbReference>
<evidence type="ECO:0000256" key="3">
    <source>
        <dbReference type="ARBA" id="ARBA00022801"/>
    </source>
</evidence>
<dbReference type="RefSeq" id="WP_140008051.1">
    <property type="nucleotide sequence ID" value="NZ_JBHMDG010000012.1"/>
</dbReference>
<keyword evidence="8" id="KW-1185">Reference proteome</keyword>
<feature type="compositionally biased region" description="Low complexity" evidence="4">
    <location>
        <begin position="302"/>
        <end position="318"/>
    </location>
</feature>
<feature type="region of interest" description="Disordered" evidence="4">
    <location>
        <begin position="294"/>
        <end position="321"/>
    </location>
</feature>
<dbReference type="Pfam" id="PF03990">
    <property type="entry name" value="DUF348"/>
    <property type="match status" value="3"/>
</dbReference>
<evidence type="ECO:0000256" key="2">
    <source>
        <dbReference type="ARBA" id="ARBA00022729"/>
    </source>
</evidence>
<evidence type="ECO:0000256" key="4">
    <source>
        <dbReference type="SAM" id="MobiDB-lite"/>
    </source>
</evidence>
<feature type="domain" description="G5" evidence="6">
    <location>
        <begin position="217"/>
        <end position="298"/>
    </location>
</feature>
<keyword evidence="5" id="KW-0812">Transmembrane</keyword>
<dbReference type="CDD" id="cd13925">
    <property type="entry name" value="RPF"/>
    <property type="match status" value="1"/>
</dbReference>
<dbReference type="Proteomes" id="UP001589750">
    <property type="component" value="Unassembled WGS sequence"/>
</dbReference>
<dbReference type="InterPro" id="IPR011098">
    <property type="entry name" value="G5_dom"/>
</dbReference>
<dbReference type="EMBL" id="JBHMDG010000012">
    <property type="protein sequence ID" value="MFB9313299.1"/>
    <property type="molecule type" value="Genomic_DNA"/>
</dbReference>
<evidence type="ECO:0000259" key="6">
    <source>
        <dbReference type="PROSITE" id="PS51109"/>
    </source>
</evidence>
<accession>A0ABV5KCB8</accession>
<dbReference type="SMART" id="SM01208">
    <property type="entry name" value="G5"/>
    <property type="match status" value="1"/>
</dbReference>
<protein>
    <submittedName>
        <fullName evidence="7">Transglycosylase family protein</fullName>
    </submittedName>
</protein>
<dbReference type="Pfam" id="PF07501">
    <property type="entry name" value="G5"/>
    <property type="match status" value="1"/>
</dbReference>
<dbReference type="InterPro" id="IPR007137">
    <property type="entry name" value="DUF348"/>
</dbReference>
<dbReference type="InterPro" id="IPR023346">
    <property type="entry name" value="Lysozyme-like_dom_sf"/>
</dbReference>
<evidence type="ECO:0000256" key="1">
    <source>
        <dbReference type="ARBA" id="ARBA00010830"/>
    </source>
</evidence>